<keyword evidence="1" id="KW-0472">Membrane</keyword>
<evidence type="ECO:0008006" key="4">
    <source>
        <dbReference type="Google" id="ProtNLM"/>
    </source>
</evidence>
<evidence type="ECO:0000256" key="1">
    <source>
        <dbReference type="SAM" id="Phobius"/>
    </source>
</evidence>
<sequence>MKGTSANRIFLLRVLLILIAGIVLGTLLLVGAFSIPTERIYKNVKDSTYIFEVEGTYPCISKKYSKMLDNYTDGLMLSEAVYNKEGVSAVEKAMAVYHPSINNYTPEHSLSAYMNKSSNYSEGSYKRYWHGFLVVLKPMLLFCNYLGIRTINRLVQFVLSTSIIFYLLKKKMVNMVIPFVLSYLFLRPDAMGLSLQYSSIYYITTIAILIVLICKEKFEKFYLYPFVFLIIGMCTSYFDFLTYPLVTLGLPLTVVMMFQNRRKVIDSIKKVMGYSLMWGTGYVGMWSGKWLVGSILLKENLFKDAINTIKFRSSTHYNEANFTYWDVIKRNINVGFGEIMELSVTIVLVLLAVIVLKNFRDIKRIMLEALPFGLIMVMPFCWYVVSANHSFIHFAFTYRELVISVFAFLCMGNREIQMNKGVS</sequence>
<dbReference type="PATRIC" id="fig|742737.3.peg.747"/>
<feature type="transmembrane region" description="Helical" evidence="1">
    <location>
        <begin position="339"/>
        <end position="356"/>
    </location>
</feature>
<dbReference type="HOGENOM" id="CLU_648557_0_0_9"/>
<dbReference type="RefSeq" id="WP_006778737.1">
    <property type="nucleotide sequence ID" value="NZ_CP040506.1"/>
</dbReference>
<feature type="transmembrane region" description="Helical" evidence="1">
    <location>
        <begin position="12"/>
        <end position="35"/>
    </location>
</feature>
<feature type="transmembrane region" description="Helical" evidence="1">
    <location>
        <begin position="365"/>
        <end position="385"/>
    </location>
</feature>
<protein>
    <recommendedName>
        <fullName evidence="4">Glycosyltransferase RgtA/B/C/D-like domain-containing protein</fullName>
    </recommendedName>
</protein>
<reference evidence="2 3" key="1">
    <citation type="submission" date="2011-08" db="EMBL/GenBank/DDBJ databases">
        <title>The Genome Sequence of Clostridium hathewayi WAL-18680.</title>
        <authorList>
            <consortium name="The Broad Institute Genome Sequencing Platform"/>
            <person name="Earl A."/>
            <person name="Ward D."/>
            <person name="Feldgarden M."/>
            <person name="Gevers D."/>
            <person name="Finegold S.M."/>
            <person name="Summanen P.H."/>
            <person name="Molitoris D.R."/>
            <person name="Song M."/>
            <person name="Daigneault M."/>
            <person name="Allen-Vercoe E."/>
            <person name="Young S.K."/>
            <person name="Zeng Q."/>
            <person name="Gargeya S."/>
            <person name="Fitzgerald M."/>
            <person name="Haas B."/>
            <person name="Abouelleil A."/>
            <person name="Alvarado L."/>
            <person name="Arachchi H.M."/>
            <person name="Berlin A."/>
            <person name="Brown A."/>
            <person name="Chapman S.B."/>
            <person name="Chen Z."/>
            <person name="Dunbar C."/>
            <person name="Freedman E."/>
            <person name="Gearin G."/>
            <person name="Gellesch M."/>
            <person name="Goldberg J."/>
            <person name="Griggs A."/>
            <person name="Gujja S."/>
            <person name="Heiman D."/>
            <person name="Howarth C."/>
            <person name="Larson L."/>
            <person name="Lui A."/>
            <person name="MacDonald P.J.P."/>
            <person name="Montmayeur A."/>
            <person name="Murphy C."/>
            <person name="Neiman D."/>
            <person name="Pearson M."/>
            <person name="Priest M."/>
            <person name="Roberts A."/>
            <person name="Saif S."/>
            <person name="Shea T."/>
            <person name="Shenoy N."/>
            <person name="Sisk P."/>
            <person name="Stolte C."/>
            <person name="Sykes S."/>
            <person name="Wortman J."/>
            <person name="Nusbaum C."/>
            <person name="Birren B."/>
        </authorList>
    </citation>
    <scope>NUCLEOTIDE SEQUENCE [LARGE SCALE GENOMIC DNA]</scope>
    <source>
        <strain evidence="2 3">WAL-18680</strain>
    </source>
</reference>
<organism evidence="2 3">
    <name type="scientific">Hungatella hathewayi WAL-18680</name>
    <dbReference type="NCBI Taxonomy" id="742737"/>
    <lineage>
        <taxon>Bacteria</taxon>
        <taxon>Bacillati</taxon>
        <taxon>Bacillota</taxon>
        <taxon>Clostridia</taxon>
        <taxon>Lachnospirales</taxon>
        <taxon>Lachnospiraceae</taxon>
        <taxon>Hungatella</taxon>
    </lineage>
</organism>
<proteinExistence type="predicted"/>
<feature type="transmembrane region" description="Helical" evidence="1">
    <location>
        <begin position="128"/>
        <end position="147"/>
    </location>
</feature>
<dbReference type="AlphaFoldDB" id="G5IBH3"/>
<dbReference type="Proteomes" id="UP000005384">
    <property type="component" value="Unassembled WGS sequence"/>
</dbReference>
<evidence type="ECO:0000313" key="3">
    <source>
        <dbReference type="Proteomes" id="UP000005384"/>
    </source>
</evidence>
<keyword evidence="3" id="KW-1185">Reference proteome</keyword>
<keyword evidence="1" id="KW-1133">Transmembrane helix</keyword>
<evidence type="ECO:0000313" key="2">
    <source>
        <dbReference type="EMBL" id="EHI61136.1"/>
    </source>
</evidence>
<feature type="transmembrane region" description="Helical" evidence="1">
    <location>
        <begin position="391"/>
        <end position="411"/>
    </location>
</feature>
<feature type="transmembrane region" description="Helical" evidence="1">
    <location>
        <begin position="198"/>
        <end position="214"/>
    </location>
</feature>
<name>G5IBH3_9FIRM</name>
<dbReference type="OrthoDB" id="1832444at2"/>
<dbReference type="EMBL" id="ADLN01000006">
    <property type="protein sequence ID" value="EHI61136.1"/>
    <property type="molecule type" value="Genomic_DNA"/>
</dbReference>
<feature type="transmembrane region" description="Helical" evidence="1">
    <location>
        <begin position="221"/>
        <end position="238"/>
    </location>
</feature>
<comment type="caution">
    <text evidence="2">The sequence shown here is derived from an EMBL/GenBank/DDBJ whole genome shotgun (WGS) entry which is preliminary data.</text>
</comment>
<keyword evidence="1" id="KW-0812">Transmembrane</keyword>
<accession>G5IBH3</accession>
<gene>
    <name evidence="2" type="ORF">HMPREF9473_00751</name>
</gene>